<evidence type="ECO:0000313" key="2">
    <source>
        <dbReference type="EMBL" id="EFE37332.1"/>
    </source>
</evidence>
<gene>
    <name evidence="2" type="ORF">TRV_08028</name>
</gene>
<dbReference type="RefSeq" id="XP_003017977.1">
    <property type="nucleotide sequence ID" value="XM_003017931.1"/>
</dbReference>
<evidence type="ECO:0000313" key="3">
    <source>
        <dbReference type="Proteomes" id="UP000008383"/>
    </source>
</evidence>
<keyword evidence="1" id="KW-0472">Membrane</keyword>
<dbReference type="HOGENOM" id="CLU_2252018_0_0_1"/>
<sequence>MDQLEFLARPLVVFLFFFFPFKFFLSGRLFVVWSPLKLALKLKLAWMRRFGGVSFSVQRKTLDDEGAAAEKKEAHPTFSSCAVSTLPVKPTARHAATHQPTTYF</sequence>
<reference evidence="3" key="1">
    <citation type="journal article" date="2011" name="Genome Biol.">
        <title>Comparative and functional genomics provide insights into the pathogenicity of dermatophytic fungi.</title>
        <authorList>
            <person name="Burmester A."/>
            <person name="Shelest E."/>
            <person name="Gloeckner G."/>
            <person name="Heddergott C."/>
            <person name="Schindler S."/>
            <person name="Staib P."/>
            <person name="Heidel A."/>
            <person name="Felder M."/>
            <person name="Petzold A."/>
            <person name="Szafranski K."/>
            <person name="Feuermann M."/>
            <person name="Pedruzzi I."/>
            <person name="Priebe S."/>
            <person name="Groth M."/>
            <person name="Winkler R."/>
            <person name="Li W."/>
            <person name="Kniemeyer O."/>
            <person name="Schroeckh V."/>
            <person name="Hertweck C."/>
            <person name="Hube B."/>
            <person name="White T.C."/>
            <person name="Platzer M."/>
            <person name="Guthke R."/>
            <person name="Heitman J."/>
            <person name="Woestemeyer J."/>
            <person name="Zipfel P.F."/>
            <person name="Monod M."/>
            <person name="Brakhage A.A."/>
        </authorList>
    </citation>
    <scope>NUCLEOTIDE SEQUENCE [LARGE SCALE GENOMIC DNA]</scope>
    <source>
        <strain evidence="3">HKI 0517</strain>
    </source>
</reference>
<proteinExistence type="predicted"/>
<name>D4DLF4_TRIVH</name>
<dbReference type="AlphaFoldDB" id="D4DLF4"/>
<evidence type="ECO:0000256" key="1">
    <source>
        <dbReference type="SAM" id="Phobius"/>
    </source>
</evidence>
<accession>D4DLF4</accession>
<dbReference type="GeneID" id="9579855"/>
<protein>
    <submittedName>
        <fullName evidence="2">Uncharacterized protein</fullName>
    </submittedName>
</protein>
<feature type="transmembrane region" description="Helical" evidence="1">
    <location>
        <begin position="12"/>
        <end position="33"/>
    </location>
</feature>
<comment type="caution">
    <text evidence="2">The sequence shown here is derived from an EMBL/GenBank/DDBJ whole genome shotgun (WGS) entry which is preliminary data.</text>
</comment>
<keyword evidence="1" id="KW-1133">Transmembrane helix</keyword>
<dbReference type="EMBL" id="ACYE01000503">
    <property type="protein sequence ID" value="EFE37332.1"/>
    <property type="molecule type" value="Genomic_DNA"/>
</dbReference>
<keyword evidence="1" id="KW-0812">Transmembrane</keyword>
<dbReference type="Proteomes" id="UP000008383">
    <property type="component" value="Unassembled WGS sequence"/>
</dbReference>
<organism evidence="2 3">
    <name type="scientific">Trichophyton verrucosum (strain HKI 0517)</name>
    <dbReference type="NCBI Taxonomy" id="663202"/>
    <lineage>
        <taxon>Eukaryota</taxon>
        <taxon>Fungi</taxon>
        <taxon>Dikarya</taxon>
        <taxon>Ascomycota</taxon>
        <taxon>Pezizomycotina</taxon>
        <taxon>Eurotiomycetes</taxon>
        <taxon>Eurotiomycetidae</taxon>
        <taxon>Onygenales</taxon>
        <taxon>Arthrodermataceae</taxon>
        <taxon>Trichophyton</taxon>
    </lineage>
</organism>
<keyword evidence="3" id="KW-1185">Reference proteome</keyword>
<dbReference type="KEGG" id="tve:TRV_08028"/>